<keyword evidence="3" id="KW-1185">Reference proteome</keyword>
<evidence type="ECO:0000313" key="2">
    <source>
        <dbReference type="EMBL" id="SKA87380.1"/>
    </source>
</evidence>
<dbReference type="GO" id="GO:0008758">
    <property type="term" value="F:UDP-2,3-diacylglucosamine hydrolase activity"/>
    <property type="evidence" value="ECO:0007669"/>
    <property type="project" value="TreeGrafter"/>
</dbReference>
<evidence type="ECO:0000313" key="3">
    <source>
        <dbReference type="Proteomes" id="UP000190042"/>
    </source>
</evidence>
<dbReference type="PANTHER" id="PTHR31302:SF32">
    <property type="entry name" value="PHOSPHOESTERASE"/>
    <property type="match status" value="1"/>
</dbReference>
<sequence>MKRYQTTLLSVLMSGAGLLAYMFSLAHRNRVLTHTVALEGATAKKLTVFFISDIHRRRLSNGLINKLRTFPVDAVIVGGDVAEKGVPLSRVKRNFQLLATVGPLYYIFGNNDQEVGTEELLKIIEESGGVTLVDQTIRIPGHPTWGLCGLEDPSNGTVDVDQAVASTIGFKHLILAAHNPSLFRKIEGRMKPDLMLAGHTHGGQIRLGKWGLQDLGVFQKTTNGAKLISNGFGTTMVPLRLGAKPECHVVEIHY</sequence>
<dbReference type="SUPFAM" id="SSF56300">
    <property type="entry name" value="Metallo-dependent phosphatases"/>
    <property type="match status" value="1"/>
</dbReference>
<dbReference type="RefSeq" id="WP_078816455.1">
    <property type="nucleotide sequence ID" value="NZ_FUYJ01000001.1"/>
</dbReference>
<reference evidence="3" key="1">
    <citation type="submission" date="2017-02" db="EMBL/GenBank/DDBJ databases">
        <authorList>
            <person name="Varghese N."/>
            <person name="Submissions S."/>
        </authorList>
    </citation>
    <scope>NUCLEOTIDE SEQUENCE [LARGE SCALE GENOMIC DNA]</scope>
    <source>
        <strain evidence="3">DSM 23966</strain>
    </source>
</reference>
<dbReference type="PANTHER" id="PTHR31302">
    <property type="entry name" value="TRANSMEMBRANE PROTEIN WITH METALLOPHOSPHOESTERASE DOMAIN-RELATED"/>
    <property type="match status" value="1"/>
</dbReference>
<protein>
    <submittedName>
        <fullName evidence="2">Predicted phosphohydrolase, MPP superfamily</fullName>
    </submittedName>
</protein>
<dbReference type="Pfam" id="PF00149">
    <property type="entry name" value="Metallophos"/>
    <property type="match status" value="1"/>
</dbReference>
<proteinExistence type="predicted"/>
<dbReference type="Gene3D" id="3.60.21.10">
    <property type="match status" value="1"/>
</dbReference>
<dbReference type="InterPro" id="IPR051158">
    <property type="entry name" value="Metallophosphoesterase_sf"/>
</dbReference>
<organism evidence="2 3">
    <name type="scientific">Sporosarcina newyorkensis</name>
    <dbReference type="NCBI Taxonomy" id="759851"/>
    <lineage>
        <taxon>Bacteria</taxon>
        <taxon>Bacillati</taxon>
        <taxon>Bacillota</taxon>
        <taxon>Bacilli</taxon>
        <taxon>Bacillales</taxon>
        <taxon>Caryophanaceae</taxon>
        <taxon>Sporosarcina</taxon>
    </lineage>
</organism>
<keyword evidence="2" id="KW-0378">Hydrolase</keyword>
<dbReference type="InterPro" id="IPR029052">
    <property type="entry name" value="Metallo-depent_PP-like"/>
</dbReference>
<dbReference type="GO" id="GO:0009245">
    <property type="term" value="P:lipid A biosynthetic process"/>
    <property type="evidence" value="ECO:0007669"/>
    <property type="project" value="TreeGrafter"/>
</dbReference>
<dbReference type="EMBL" id="FUYJ01000001">
    <property type="protein sequence ID" value="SKA87380.1"/>
    <property type="molecule type" value="Genomic_DNA"/>
</dbReference>
<gene>
    <name evidence="2" type="ORF">SAMN04244570_0488</name>
</gene>
<dbReference type="GO" id="GO:0016020">
    <property type="term" value="C:membrane"/>
    <property type="evidence" value="ECO:0007669"/>
    <property type="project" value="GOC"/>
</dbReference>
<evidence type="ECO:0000259" key="1">
    <source>
        <dbReference type="Pfam" id="PF00149"/>
    </source>
</evidence>
<feature type="domain" description="Calcineurin-like phosphoesterase" evidence="1">
    <location>
        <begin position="47"/>
        <end position="202"/>
    </location>
</feature>
<dbReference type="InterPro" id="IPR004843">
    <property type="entry name" value="Calcineurin-like_PHP"/>
</dbReference>
<name>A0A1T4XCS0_9BACL</name>
<accession>A0A1T4XCS0</accession>
<dbReference type="Proteomes" id="UP000190042">
    <property type="component" value="Unassembled WGS sequence"/>
</dbReference>
<dbReference type="AlphaFoldDB" id="A0A1T4XCS0"/>